<dbReference type="PANTHER" id="PTHR42916">
    <property type="entry name" value="2-SUCCINYL-5-ENOLPYRUVYL-6-HYDROXY-3-CYCLOHEXENE-1-CARBOXYLATE SYNTHASE"/>
    <property type="match status" value="1"/>
</dbReference>
<evidence type="ECO:0000259" key="4">
    <source>
        <dbReference type="Pfam" id="PF00561"/>
    </source>
</evidence>
<gene>
    <name evidence="3" type="primary">menH</name>
    <name evidence="5" type="ORF">J2Z64_000646</name>
</gene>
<comment type="subunit">
    <text evidence="3">Monomer.</text>
</comment>
<comment type="function">
    <text evidence="3">Catalyzes a proton abstraction reaction that results in 2,5-elimination of pyruvate from 2-succinyl-5-enolpyruvyl-6-hydroxy-3-cyclohexene-1-carboxylate (SEPHCHC) and the formation of 2-succinyl-6-hydroxy-2,4-cyclohexadiene-1-carboxylate (SHCHC).</text>
</comment>
<dbReference type="NCBIfam" id="TIGR03695">
    <property type="entry name" value="menH_SHCHC"/>
    <property type="match status" value="1"/>
</dbReference>
<comment type="pathway">
    <text evidence="3">Quinol/quinone metabolism; menaquinone biosynthesis.</text>
</comment>
<dbReference type="InterPro" id="IPR022485">
    <property type="entry name" value="SHCHC_synthase_MenH"/>
</dbReference>
<dbReference type="GO" id="GO:0070205">
    <property type="term" value="F:2-succinyl-6-hydroxy-2,4-cyclohexadiene-1-carboxylate synthase activity"/>
    <property type="evidence" value="ECO:0007669"/>
    <property type="project" value="UniProtKB-UniRule"/>
</dbReference>
<dbReference type="RefSeq" id="WP_245347615.1">
    <property type="nucleotide sequence ID" value="NZ_JAGGMB010000002.1"/>
</dbReference>
<comment type="catalytic activity">
    <reaction evidence="3">
        <text>5-enolpyruvoyl-6-hydroxy-2-succinyl-cyclohex-3-ene-1-carboxylate = (1R,6R)-6-hydroxy-2-succinyl-cyclohexa-2,4-diene-1-carboxylate + pyruvate</text>
        <dbReference type="Rhea" id="RHEA:25597"/>
        <dbReference type="ChEBI" id="CHEBI:15361"/>
        <dbReference type="ChEBI" id="CHEBI:58689"/>
        <dbReference type="ChEBI" id="CHEBI:58818"/>
        <dbReference type="EC" id="4.2.99.20"/>
    </reaction>
</comment>
<protein>
    <recommendedName>
        <fullName evidence="3">Putative 2-succinyl-6-hydroxy-2,4-cyclohexadiene-1-carboxylate synthase</fullName>
        <shortName evidence="3">SHCHC synthase</shortName>
        <ecNumber evidence="3">4.2.99.20</ecNumber>
    </recommendedName>
</protein>
<dbReference type="PANTHER" id="PTHR42916:SF1">
    <property type="entry name" value="PROTEIN PHYLLO, CHLOROPLASTIC"/>
    <property type="match status" value="1"/>
</dbReference>
<dbReference type="HAMAP" id="MF_01660">
    <property type="entry name" value="MenH"/>
    <property type="match status" value="1"/>
</dbReference>
<accession>A0A9X1CAB4</accession>
<evidence type="ECO:0000256" key="2">
    <source>
        <dbReference type="ARBA" id="ARBA00023239"/>
    </source>
</evidence>
<keyword evidence="2 3" id="KW-0456">Lyase</keyword>
<dbReference type="AlphaFoldDB" id="A0A9X1CAB4"/>
<organism evidence="5 6">
    <name type="scientific">Oceanobacillus polygoni</name>
    <dbReference type="NCBI Taxonomy" id="1235259"/>
    <lineage>
        <taxon>Bacteria</taxon>
        <taxon>Bacillati</taxon>
        <taxon>Bacillota</taxon>
        <taxon>Bacilli</taxon>
        <taxon>Bacillales</taxon>
        <taxon>Bacillaceae</taxon>
        <taxon>Oceanobacillus</taxon>
    </lineage>
</organism>
<comment type="pathway">
    <text evidence="3">Quinol/quinone metabolism; 1,4-dihydroxy-2-naphthoate biosynthesis; 1,4-dihydroxy-2-naphthoate from chorismate: step 3/7.</text>
</comment>
<keyword evidence="6" id="KW-1185">Reference proteome</keyword>
<proteinExistence type="inferred from homology"/>
<dbReference type="InterPro" id="IPR000073">
    <property type="entry name" value="AB_hydrolase_1"/>
</dbReference>
<dbReference type="InterPro" id="IPR029058">
    <property type="entry name" value="AB_hydrolase_fold"/>
</dbReference>
<evidence type="ECO:0000313" key="5">
    <source>
        <dbReference type="EMBL" id="MBP2076434.1"/>
    </source>
</evidence>
<dbReference type="SUPFAM" id="SSF53474">
    <property type="entry name" value="alpha/beta-Hydrolases"/>
    <property type="match status" value="1"/>
</dbReference>
<dbReference type="Proteomes" id="UP001138793">
    <property type="component" value="Unassembled WGS sequence"/>
</dbReference>
<dbReference type="GO" id="GO:0009234">
    <property type="term" value="P:menaquinone biosynthetic process"/>
    <property type="evidence" value="ECO:0007669"/>
    <property type="project" value="UniProtKB-UniRule"/>
</dbReference>
<comment type="caution">
    <text evidence="5">The sequence shown here is derived from an EMBL/GenBank/DDBJ whole genome shotgun (WGS) entry which is preliminary data.</text>
</comment>
<dbReference type="EMBL" id="JAGGMB010000002">
    <property type="protein sequence ID" value="MBP2076434.1"/>
    <property type="molecule type" value="Genomic_DNA"/>
</dbReference>
<evidence type="ECO:0000313" key="6">
    <source>
        <dbReference type="Proteomes" id="UP001138793"/>
    </source>
</evidence>
<feature type="domain" description="AB hydrolase-1" evidence="4">
    <location>
        <begin position="20"/>
        <end position="252"/>
    </location>
</feature>
<dbReference type="Pfam" id="PF00561">
    <property type="entry name" value="Abhydrolase_1"/>
    <property type="match status" value="1"/>
</dbReference>
<evidence type="ECO:0000256" key="1">
    <source>
        <dbReference type="ARBA" id="ARBA00022428"/>
    </source>
</evidence>
<dbReference type="EC" id="4.2.99.20" evidence="3"/>
<dbReference type="Gene3D" id="3.40.50.1820">
    <property type="entry name" value="alpha/beta hydrolase"/>
    <property type="match status" value="1"/>
</dbReference>
<dbReference type="PRINTS" id="PR00111">
    <property type="entry name" value="ABHYDROLASE"/>
</dbReference>
<name>A0A9X1CAB4_9BACI</name>
<keyword evidence="1 3" id="KW-0474">Menaquinone biosynthesis</keyword>
<sequence>MYYTIGQSTYWYEVDGEGIPIVMLHGFTGSTKTWQHVKSAFGSGYQIIAIDLPGHGKTEATHVKTMEMCCADLHALFQSLGFEKIHLVGYSMGGRTALSFAMTYPSMIQSLILESASPGIADEAERHLRVAADEKLAERIERDGIQAFVDYWQDIPLFASQKNLPLRIQQAIRRERLTQTAEGLSQSLRAMGTGAQGSWWDRLESFERPVQLLVGELDPKFIATNKKMHAALKSSKMIVCEDAGHAIHVEKPEIFGKLIEEFIDSVTDKK</sequence>
<evidence type="ECO:0000256" key="3">
    <source>
        <dbReference type="HAMAP-Rule" id="MF_01660"/>
    </source>
</evidence>
<comment type="similarity">
    <text evidence="3">Belongs to the AB hydrolase superfamily. MenH family.</text>
</comment>
<reference evidence="5" key="1">
    <citation type="submission" date="2021-03" db="EMBL/GenBank/DDBJ databases">
        <title>Genomic Encyclopedia of Type Strains, Phase IV (KMG-IV): sequencing the most valuable type-strain genomes for metagenomic binning, comparative biology and taxonomic classification.</title>
        <authorList>
            <person name="Goeker M."/>
        </authorList>
    </citation>
    <scope>NUCLEOTIDE SEQUENCE</scope>
    <source>
        <strain evidence="5">DSM 107338</strain>
    </source>
</reference>